<sequence length="98" mass="11100">MSERKRKTRKWSAEVTQTSDALDLETGVFNSDDPAHIARSLKRSAEQSGRRKSSPFRSAMSMLTFYLNRAGKNLSAARTRKLDAAKVELRKLFGRKPV</sequence>
<name>A0A8B6M5I9_METTU</name>
<evidence type="ECO:0000313" key="1">
    <source>
        <dbReference type="EMBL" id="VTZ49600.1"/>
    </source>
</evidence>
<proteinExistence type="predicted"/>
<dbReference type="Pfam" id="PF11373">
    <property type="entry name" value="DUF3175"/>
    <property type="match status" value="1"/>
</dbReference>
<evidence type="ECO:0000313" key="2">
    <source>
        <dbReference type="Proteomes" id="UP000485880"/>
    </source>
</evidence>
<reference evidence="1 2" key="1">
    <citation type="submission" date="2019-05" db="EMBL/GenBank/DDBJ databases">
        <authorList>
            <person name="Farhan Ul Haque M."/>
        </authorList>
    </citation>
    <scope>NUCLEOTIDE SEQUENCE [LARGE SCALE GENOMIC DNA]</scope>
    <source>
        <strain evidence="1">2</strain>
    </source>
</reference>
<dbReference type="Proteomes" id="UP000485880">
    <property type="component" value="Unassembled WGS sequence"/>
</dbReference>
<protein>
    <recommendedName>
        <fullName evidence="3">DUF3175 domain-containing protein</fullName>
    </recommendedName>
</protein>
<evidence type="ECO:0008006" key="3">
    <source>
        <dbReference type="Google" id="ProtNLM"/>
    </source>
</evidence>
<dbReference type="AlphaFoldDB" id="A0A8B6M5I9"/>
<dbReference type="RefSeq" id="WP_174511890.1">
    <property type="nucleotide sequence ID" value="NZ_CABFMQ020000074.1"/>
</dbReference>
<accession>A0A8B6M5I9</accession>
<keyword evidence="2" id="KW-1185">Reference proteome</keyword>
<dbReference type="InterPro" id="IPR021513">
    <property type="entry name" value="Phage_RSL1_Orf186"/>
</dbReference>
<gene>
    <name evidence="1" type="ORF">MPC4_180006</name>
</gene>
<organism evidence="1 2">
    <name type="scientific">Methylocella tundrae</name>
    <dbReference type="NCBI Taxonomy" id="227605"/>
    <lineage>
        <taxon>Bacteria</taxon>
        <taxon>Pseudomonadati</taxon>
        <taxon>Pseudomonadota</taxon>
        <taxon>Alphaproteobacteria</taxon>
        <taxon>Hyphomicrobiales</taxon>
        <taxon>Beijerinckiaceae</taxon>
        <taxon>Methylocella</taxon>
    </lineage>
</organism>
<comment type="caution">
    <text evidence="1">The sequence shown here is derived from an EMBL/GenBank/DDBJ whole genome shotgun (WGS) entry which is preliminary data.</text>
</comment>
<dbReference type="EMBL" id="CABFMQ020000074">
    <property type="protein sequence ID" value="VTZ49600.1"/>
    <property type="molecule type" value="Genomic_DNA"/>
</dbReference>